<proteinExistence type="predicted"/>
<accession>A0A6C0AXV7</accession>
<dbReference type="AlphaFoldDB" id="A0A6C0AXV7"/>
<dbReference type="EMBL" id="MN738780">
    <property type="protein sequence ID" value="QHS84313.1"/>
    <property type="molecule type" value="Genomic_DNA"/>
</dbReference>
<evidence type="ECO:0000313" key="1">
    <source>
        <dbReference type="EMBL" id="QHS84313.1"/>
    </source>
</evidence>
<reference evidence="1" key="1">
    <citation type="journal article" date="2020" name="Nature">
        <title>Giant virus diversity and host interactions through global metagenomics.</title>
        <authorList>
            <person name="Schulz F."/>
            <person name="Roux S."/>
            <person name="Paez-Espino D."/>
            <person name="Jungbluth S."/>
            <person name="Walsh D.A."/>
            <person name="Denef V.J."/>
            <person name="McMahon K.D."/>
            <person name="Konstantinidis K.T."/>
            <person name="Eloe-Fadrosh E.A."/>
            <person name="Kyrpides N.C."/>
            <person name="Woyke T."/>
        </authorList>
    </citation>
    <scope>NUCLEOTIDE SEQUENCE</scope>
    <source>
        <strain evidence="1">GVMAG-S-ERX555965-48</strain>
    </source>
</reference>
<protein>
    <submittedName>
        <fullName evidence="1">Uncharacterized protein</fullName>
    </submittedName>
</protein>
<organism evidence="1">
    <name type="scientific">viral metagenome</name>
    <dbReference type="NCBI Taxonomy" id="1070528"/>
    <lineage>
        <taxon>unclassified sequences</taxon>
        <taxon>metagenomes</taxon>
        <taxon>organismal metagenomes</taxon>
    </lineage>
</organism>
<sequence length="161" mass="19090">MESTSTTQNDESRIYKLSADYKKATYQTEQWNNVLKNDKSVRFEVTTYFRWGDFEIELNEKEKEEILNLDSIILNDYGCSCIELDDGCDRYEEIIDEDKFDEDEKKEIHRLLYYNEENDEDYESDADYCIDQDTLEINGWSMDDTIYGITTGCVLEDITCD</sequence>
<name>A0A6C0AXV7_9ZZZZ</name>